<dbReference type="SUPFAM" id="SSF103473">
    <property type="entry name" value="MFS general substrate transporter"/>
    <property type="match status" value="1"/>
</dbReference>
<feature type="transmembrane region" description="Helical" evidence="7">
    <location>
        <begin position="14"/>
        <end position="40"/>
    </location>
</feature>
<keyword evidence="5 7" id="KW-1133">Transmembrane helix</keyword>
<comment type="subcellular location">
    <subcellularLocation>
        <location evidence="1">Cell membrane</location>
        <topology evidence="1">Multi-pass membrane protein</topology>
    </subcellularLocation>
</comment>
<dbReference type="AlphaFoldDB" id="A0A3M8C4C1"/>
<dbReference type="CDD" id="cd06173">
    <property type="entry name" value="MFS_MefA_like"/>
    <property type="match status" value="1"/>
</dbReference>
<feature type="transmembrane region" description="Helical" evidence="7">
    <location>
        <begin position="348"/>
        <end position="366"/>
    </location>
</feature>
<organism evidence="9 10">
    <name type="scientific">Brevibacillus invocatus</name>
    <dbReference type="NCBI Taxonomy" id="173959"/>
    <lineage>
        <taxon>Bacteria</taxon>
        <taxon>Bacillati</taxon>
        <taxon>Bacillota</taxon>
        <taxon>Bacilli</taxon>
        <taxon>Bacillales</taxon>
        <taxon>Paenibacillaceae</taxon>
        <taxon>Brevibacillus</taxon>
    </lineage>
</organism>
<feature type="transmembrane region" description="Helical" evidence="7">
    <location>
        <begin position="287"/>
        <end position="304"/>
    </location>
</feature>
<evidence type="ECO:0000256" key="2">
    <source>
        <dbReference type="ARBA" id="ARBA00022448"/>
    </source>
</evidence>
<dbReference type="OrthoDB" id="9775268at2"/>
<dbReference type="InterPro" id="IPR020846">
    <property type="entry name" value="MFS_dom"/>
</dbReference>
<feature type="transmembrane region" description="Helical" evidence="7">
    <location>
        <begin position="310"/>
        <end position="327"/>
    </location>
</feature>
<evidence type="ECO:0000256" key="5">
    <source>
        <dbReference type="ARBA" id="ARBA00022989"/>
    </source>
</evidence>
<reference evidence="9 10" key="1">
    <citation type="submission" date="2018-10" db="EMBL/GenBank/DDBJ databases">
        <title>Phylogenomics of Brevibacillus.</title>
        <authorList>
            <person name="Dunlap C."/>
        </authorList>
    </citation>
    <scope>NUCLEOTIDE SEQUENCE [LARGE SCALE GENOMIC DNA]</scope>
    <source>
        <strain evidence="9 10">JCM 12215</strain>
    </source>
</reference>
<dbReference type="GO" id="GO:0005886">
    <property type="term" value="C:plasma membrane"/>
    <property type="evidence" value="ECO:0007669"/>
    <property type="project" value="UniProtKB-SubCell"/>
</dbReference>
<dbReference type="Pfam" id="PF07690">
    <property type="entry name" value="MFS_1"/>
    <property type="match status" value="1"/>
</dbReference>
<feature type="transmembrane region" description="Helical" evidence="7">
    <location>
        <begin position="221"/>
        <end position="248"/>
    </location>
</feature>
<sequence>MFLTVPSLFRQPSYLYILIGQLVSELGATLGTLANSWLIYQATGSYTAVGGLWLLYFLPSLAVQLIAGPYLDRWEKKRVLVFCQWTRSMAFCLSFLCLLLWPEVQWPFYLISLINGLIQPLYVPASQSLLPSVVKKEQLLSANSYLDAVLRMAMICGPVLGGVIVAALEGTWSLVLVAAGFALSGLLLWKSPIHQEKKAEKSQSWVRMFLAGFRVFQEKPLLLWLGIFLAVVQFAVGITIVLTIPFIVDELHGSSLHVGIFQAGFPLGYLLGSLLVPYLSRYFRVKHVIMLGSIALGGATFIALGVVQDLYLAIFIEVIAGIAAPFFHVHSTNLYQLSVPSDLMGRVFSVRLLIMRMTMPLGVWLGGQWGETIGIRPIYISMGCLIVAVALLGIFLPYFRALSQSHETRLKEAQQ</sequence>
<dbReference type="PANTHER" id="PTHR23513">
    <property type="entry name" value="INTEGRAL MEMBRANE EFFLUX PROTEIN-RELATED"/>
    <property type="match status" value="1"/>
</dbReference>
<evidence type="ECO:0000313" key="9">
    <source>
        <dbReference type="EMBL" id="RNB70313.1"/>
    </source>
</evidence>
<feature type="transmembrane region" description="Helical" evidence="7">
    <location>
        <begin position="260"/>
        <end position="280"/>
    </location>
</feature>
<dbReference type="EMBL" id="RHHR01000034">
    <property type="protein sequence ID" value="RNB70313.1"/>
    <property type="molecule type" value="Genomic_DNA"/>
</dbReference>
<protein>
    <submittedName>
        <fullName evidence="9">MFS transporter</fullName>
    </submittedName>
</protein>
<evidence type="ECO:0000256" key="6">
    <source>
        <dbReference type="ARBA" id="ARBA00023136"/>
    </source>
</evidence>
<evidence type="ECO:0000256" key="4">
    <source>
        <dbReference type="ARBA" id="ARBA00022692"/>
    </source>
</evidence>
<keyword evidence="6 7" id="KW-0472">Membrane</keyword>
<keyword evidence="4 7" id="KW-0812">Transmembrane</keyword>
<evidence type="ECO:0000256" key="7">
    <source>
        <dbReference type="SAM" id="Phobius"/>
    </source>
</evidence>
<keyword evidence="3" id="KW-1003">Cell membrane</keyword>
<proteinExistence type="predicted"/>
<dbReference type="PROSITE" id="PS50850">
    <property type="entry name" value="MFS"/>
    <property type="match status" value="1"/>
</dbReference>
<evidence type="ECO:0000313" key="10">
    <source>
        <dbReference type="Proteomes" id="UP000282028"/>
    </source>
</evidence>
<dbReference type="Proteomes" id="UP000282028">
    <property type="component" value="Unassembled WGS sequence"/>
</dbReference>
<gene>
    <name evidence="9" type="ORF">EDM52_17260</name>
</gene>
<feature type="domain" description="Major facilitator superfamily (MFS) profile" evidence="8">
    <location>
        <begin position="219"/>
        <end position="415"/>
    </location>
</feature>
<evidence type="ECO:0000256" key="1">
    <source>
        <dbReference type="ARBA" id="ARBA00004651"/>
    </source>
</evidence>
<dbReference type="PANTHER" id="PTHR23513:SF6">
    <property type="entry name" value="MAJOR FACILITATOR SUPERFAMILY ASSOCIATED DOMAIN-CONTAINING PROTEIN"/>
    <property type="match status" value="1"/>
</dbReference>
<comment type="caution">
    <text evidence="9">The sequence shown here is derived from an EMBL/GenBank/DDBJ whole genome shotgun (WGS) entry which is preliminary data.</text>
</comment>
<feature type="transmembrane region" description="Helical" evidence="7">
    <location>
        <begin position="46"/>
        <end position="67"/>
    </location>
</feature>
<feature type="transmembrane region" description="Helical" evidence="7">
    <location>
        <begin position="378"/>
        <end position="399"/>
    </location>
</feature>
<keyword evidence="2" id="KW-0813">Transport</keyword>
<evidence type="ECO:0000259" key="8">
    <source>
        <dbReference type="PROSITE" id="PS50850"/>
    </source>
</evidence>
<dbReference type="InterPro" id="IPR011701">
    <property type="entry name" value="MFS"/>
</dbReference>
<accession>A0A3M8C4C1</accession>
<dbReference type="Gene3D" id="1.20.1250.20">
    <property type="entry name" value="MFS general substrate transporter like domains"/>
    <property type="match status" value="1"/>
</dbReference>
<dbReference type="GO" id="GO:0022857">
    <property type="term" value="F:transmembrane transporter activity"/>
    <property type="evidence" value="ECO:0007669"/>
    <property type="project" value="InterPro"/>
</dbReference>
<feature type="transmembrane region" description="Helical" evidence="7">
    <location>
        <begin position="172"/>
        <end position="189"/>
    </location>
</feature>
<name>A0A3M8C4C1_9BACL</name>
<evidence type="ECO:0000256" key="3">
    <source>
        <dbReference type="ARBA" id="ARBA00022475"/>
    </source>
</evidence>
<dbReference type="InterPro" id="IPR036259">
    <property type="entry name" value="MFS_trans_sf"/>
</dbReference>
<keyword evidence="10" id="KW-1185">Reference proteome</keyword>